<evidence type="ECO:0000256" key="1">
    <source>
        <dbReference type="SAM" id="Phobius"/>
    </source>
</evidence>
<dbReference type="EMBL" id="AUZZ01004108">
    <property type="protein sequence ID" value="EQD55105.1"/>
    <property type="molecule type" value="Genomic_DNA"/>
</dbReference>
<keyword evidence="1" id="KW-0472">Membrane</keyword>
<proteinExistence type="predicted"/>
<keyword evidence="1" id="KW-0812">Transmembrane</keyword>
<feature type="transmembrane region" description="Helical" evidence="1">
    <location>
        <begin position="24"/>
        <end position="41"/>
    </location>
</feature>
<gene>
    <name evidence="2" type="ORF">B2A_05882</name>
</gene>
<reference evidence="2" key="2">
    <citation type="journal article" date="2014" name="ISME J.">
        <title>Microbial stratification in low pH oxic and suboxic macroscopic growths along an acid mine drainage.</title>
        <authorList>
            <person name="Mendez-Garcia C."/>
            <person name="Mesa V."/>
            <person name="Sprenger R.R."/>
            <person name="Richter M."/>
            <person name="Diez M.S."/>
            <person name="Solano J."/>
            <person name="Bargiela R."/>
            <person name="Golyshina O.V."/>
            <person name="Manteca A."/>
            <person name="Ramos J.L."/>
            <person name="Gallego J.R."/>
            <person name="Llorente I."/>
            <person name="Martins Dos Santos V.A."/>
            <person name="Jensen O.N."/>
            <person name="Pelaez A.I."/>
            <person name="Sanchez J."/>
            <person name="Ferrer M."/>
        </authorList>
    </citation>
    <scope>NUCLEOTIDE SEQUENCE</scope>
</reference>
<feature type="non-terminal residue" evidence="2">
    <location>
        <position position="1"/>
    </location>
</feature>
<keyword evidence="1" id="KW-1133">Transmembrane helix</keyword>
<evidence type="ECO:0000313" key="2">
    <source>
        <dbReference type="EMBL" id="EQD55105.1"/>
    </source>
</evidence>
<sequence length="54" mass="6116">ILHLVSTISSWRMLLDPFQNPNDLFVAGVPVLAAFAALYLLRDHDVLWAVSRRP</sequence>
<accession>T1BMB8</accession>
<protein>
    <submittedName>
        <fullName evidence="2">Uncharacterized protein</fullName>
    </submittedName>
</protein>
<dbReference type="AlphaFoldDB" id="T1BMB8"/>
<name>T1BMB8_9ZZZZ</name>
<comment type="caution">
    <text evidence="2">The sequence shown here is derived from an EMBL/GenBank/DDBJ whole genome shotgun (WGS) entry which is preliminary data.</text>
</comment>
<organism evidence="2">
    <name type="scientific">mine drainage metagenome</name>
    <dbReference type="NCBI Taxonomy" id="410659"/>
    <lineage>
        <taxon>unclassified sequences</taxon>
        <taxon>metagenomes</taxon>
        <taxon>ecological metagenomes</taxon>
    </lineage>
</organism>
<reference evidence="2" key="1">
    <citation type="submission" date="2013-08" db="EMBL/GenBank/DDBJ databases">
        <authorList>
            <person name="Mendez C."/>
            <person name="Richter M."/>
            <person name="Ferrer M."/>
            <person name="Sanchez J."/>
        </authorList>
    </citation>
    <scope>NUCLEOTIDE SEQUENCE</scope>
</reference>